<dbReference type="GO" id="GO:0016020">
    <property type="term" value="C:membrane"/>
    <property type="evidence" value="ECO:0007669"/>
    <property type="project" value="UniProtKB-SubCell"/>
</dbReference>
<evidence type="ECO:0000256" key="2">
    <source>
        <dbReference type="ARBA" id="ARBA00013064"/>
    </source>
</evidence>
<keyword evidence="17" id="KW-1185">Reference proteome</keyword>
<dbReference type="EMBL" id="MU827315">
    <property type="protein sequence ID" value="KAJ7358734.1"/>
    <property type="molecule type" value="Genomic_DNA"/>
</dbReference>
<dbReference type="SUPFAM" id="SSF52799">
    <property type="entry name" value="(Phosphotyrosine protein) phosphatases II"/>
    <property type="match status" value="2"/>
</dbReference>
<dbReference type="PRINTS" id="PR00700">
    <property type="entry name" value="PRTYPHPHTASE"/>
</dbReference>
<dbReference type="InterPro" id="IPR003595">
    <property type="entry name" value="Tyr_Pase_cat"/>
</dbReference>
<dbReference type="Gene3D" id="3.90.190.10">
    <property type="entry name" value="Protein tyrosine phosphatase superfamily"/>
    <property type="match status" value="2"/>
</dbReference>
<feature type="domain" description="Tyrosine specific protein phosphatases" evidence="14">
    <location>
        <begin position="983"/>
        <end position="1059"/>
    </location>
</feature>
<evidence type="ECO:0000256" key="6">
    <source>
        <dbReference type="ARBA" id="ARBA00022801"/>
    </source>
</evidence>
<dbReference type="CDD" id="cd00047">
    <property type="entry name" value="PTPc"/>
    <property type="match status" value="1"/>
</dbReference>
<dbReference type="Gene3D" id="2.60.40.10">
    <property type="entry name" value="Immunoglobulins"/>
    <property type="match status" value="5"/>
</dbReference>
<evidence type="ECO:0000256" key="10">
    <source>
        <dbReference type="ARBA" id="ARBA00023180"/>
    </source>
</evidence>
<dbReference type="PROSITE" id="PS50853">
    <property type="entry name" value="FN3"/>
    <property type="match status" value="5"/>
</dbReference>
<keyword evidence="5" id="KW-0677">Repeat</keyword>
<dbReference type="InterPro" id="IPR013783">
    <property type="entry name" value="Ig-like_fold"/>
</dbReference>
<dbReference type="FunFam" id="3.90.190.10:FF:000102">
    <property type="entry name" value="Receptor-type tyrosine-protein phosphatase"/>
    <property type="match status" value="2"/>
</dbReference>
<dbReference type="CDD" id="cd00063">
    <property type="entry name" value="FN3"/>
    <property type="match status" value="5"/>
</dbReference>
<evidence type="ECO:0000256" key="9">
    <source>
        <dbReference type="ARBA" id="ARBA00023136"/>
    </source>
</evidence>
<dbReference type="PANTHER" id="PTHR46957">
    <property type="entry name" value="CYTOKINE RECEPTOR"/>
    <property type="match status" value="1"/>
</dbReference>
<keyword evidence="4" id="KW-0732">Signal</keyword>
<dbReference type="OrthoDB" id="5973114at2759"/>
<evidence type="ECO:0000256" key="7">
    <source>
        <dbReference type="ARBA" id="ARBA00022912"/>
    </source>
</evidence>
<dbReference type="Pfam" id="PF00041">
    <property type="entry name" value="fn3"/>
    <property type="match status" value="4"/>
</dbReference>
<proteinExistence type="predicted"/>
<keyword evidence="3 12" id="KW-0812">Transmembrane</keyword>
<feature type="domain" description="Fibronectin type-III" evidence="15">
    <location>
        <begin position="1"/>
        <end position="51"/>
    </location>
</feature>
<feature type="domain" description="Fibronectin type-III" evidence="15">
    <location>
        <begin position="265"/>
        <end position="365"/>
    </location>
</feature>
<evidence type="ECO:0000256" key="8">
    <source>
        <dbReference type="ARBA" id="ARBA00022989"/>
    </source>
</evidence>
<keyword evidence="6" id="KW-0378">Hydrolase</keyword>
<dbReference type="InterPro" id="IPR000242">
    <property type="entry name" value="PTP_cat"/>
</dbReference>
<dbReference type="EC" id="3.1.3.48" evidence="2"/>
<organism evidence="16 17">
    <name type="scientific">Desmophyllum pertusum</name>
    <dbReference type="NCBI Taxonomy" id="174260"/>
    <lineage>
        <taxon>Eukaryota</taxon>
        <taxon>Metazoa</taxon>
        <taxon>Cnidaria</taxon>
        <taxon>Anthozoa</taxon>
        <taxon>Hexacorallia</taxon>
        <taxon>Scleractinia</taxon>
        <taxon>Caryophylliina</taxon>
        <taxon>Caryophylliidae</taxon>
        <taxon>Desmophyllum</taxon>
    </lineage>
</organism>
<dbReference type="InterPro" id="IPR050713">
    <property type="entry name" value="RTP_Phos/Ushers"/>
</dbReference>
<feature type="transmembrane region" description="Helical" evidence="12">
    <location>
        <begin position="479"/>
        <end position="502"/>
    </location>
</feature>
<reference evidence="16" key="1">
    <citation type="submission" date="2023-01" db="EMBL/GenBank/DDBJ databases">
        <title>Genome assembly of the deep-sea coral Lophelia pertusa.</title>
        <authorList>
            <person name="Herrera S."/>
            <person name="Cordes E."/>
        </authorList>
    </citation>
    <scope>NUCLEOTIDE SEQUENCE</scope>
    <source>
        <strain evidence="16">USNM1676648</strain>
        <tissue evidence="16">Polyp</tissue>
    </source>
</reference>
<evidence type="ECO:0000313" key="16">
    <source>
        <dbReference type="EMBL" id="KAJ7358734.1"/>
    </source>
</evidence>
<evidence type="ECO:0000256" key="4">
    <source>
        <dbReference type="ARBA" id="ARBA00022729"/>
    </source>
</evidence>
<evidence type="ECO:0000256" key="5">
    <source>
        <dbReference type="ARBA" id="ARBA00022737"/>
    </source>
</evidence>
<sequence length="1082" mass="123409">MTHTKKIGRRKSTIQLVKLEKFSTYTVTVTAMTDEGLGETSSPVTVTTMEDVPSRAPDSLQVRSTGSRSILIEWSPVPEQYVYGILRGYHVYYSTGRSKVKRSASQVGVIKALSVNTSTQSLEITALEPFTSYDVWVSAFTGEGSGPPSRPVTVITDEDVPSHAPRLLQLSAKTSDSVFVQWEPIPQHHVKGILQGYHVHYSQESTRYPVIKNVITVNASVTHATLDNMKPLTRYRVWITGFTVKGAGPNSEKEFVSTPQAAPDSPEEVHVLIESPQSVRITWRSHPGLTGLVTRYMVKWLHVGNPADSNVDGHKIVNAGSPYRRDTQVGGLKPYNMYSFMVREEVGQDNWGKFSAPEDVIMPEDVPSPPRRISVKHKEKSLLVLQWRRPEETNGIIKKYVLHFSDSDGVTKTYTMHSGVDKEYMTYELTLPDVETEYKIKVQAFNSLPGQMSDEITVQHSPSIQASEAREPKIYKSKLIWLVAGVVGFVLLLVLITTFILVRRESRRSKKQADIHTRTLSIISQSARPRRPIPVKDLAEHCAHFHDNNNALFNDEFKCLDRLTWRSTWEASQVPHNRTKNRYCNIVAYDHSRVLLTAKREIPGSDYINANYVDGYSFPAKYIATQGPLKETVNDFWRMIWEKDVKSIVMIEMQGKDEEPTCESYWHETESTEFSHVAVSLLSSTVMTDWTIREFIIWSTDPDSMDKREVIQYHFTSWPDHGVPRDTAGFLMFHHKLKTTLAIDPGPVIVHCSAGVGRTGSFIAIDSLMEQMETEKVVDVFGFVAQMRKQRNYMVQTEEQYRGLLCVVGDEPEILAERTEEFENLQDYSANPALFREALVRENVVKKPLSRDTAIRFLDEPCSDYINASFIDSYNEGSLYIATQGPMASTVNDFWRMVWEQRSTIVVMLTDLQENGAEQSVRYWPEEGCAKYGKLRVTKIDEEILEDHTQRVFKLRRHGSDESLVLYHFQYQGWKENGLTRAESLVYLQQQVHKVEPGEYHNGPIIVHCSNGDGRTGVFLSLCLSIERLDTEDTVDIFQTVRWLRSQRAGLVSNADQYNFCYELMKSYLAWRTRATIKNDYV</sequence>
<feature type="domain" description="Tyrosine specific protein phosphatases" evidence="14">
    <location>
        <begin position="731"/>
        <end position="802"/>
    </location>
</feature>
<comment type="caution">
    <text evidence="16">The sequence shown here is derived from an EMBL/GenBank/DDBJ whole genome shotgun (WGS) entry which is preliminary data.</text>
</comment>
<name>A0A9W9YQI3_9CNID</name>
<feature type="domain" description="Fibronectin type-III" evidence="15">
    <location>
        <begin position="56"/>
        <end position="159"/>
    </location>
</feature>
<dbReference type="FunFam" id="2.60.40.10:FF:000551">
    <property type="entry name" value="Protogenin A"/>
    <property type="match status" value="1"/>
</dbReference>
<evidence type="ECO:0000256" key="11">
    <source>
        <dbReference type="ARBA" id="ARBA00051722"/>
    </source>
</evidence>
<dbReference type="AlphaFoldDB" id="A0A9W9YQI3"/>
<evidence type="ECO:0000313" key="17">
    <source>
        <dbReference type="Proteomes" id="UP001163046"/>
    </source>
</evidence>
<dbReference type="FunFam" id="2.60.40.10:FF:000028">
    <property type="entry name" value="Neuronal cell adhesion molecule"/>
    <property type="match status" value="1"/>
</dbReference>
<dbReference type="Pfam" id="PF00102">
    <property type="entry name" value="Y_phosphatase"/>
    <property type="match status" value="2"/>
</dbReference>
<protein>
    <recommendedName>
        <fullName evidence="2">protein-tyrosine-phosphatase</fullName>
        <ecNumber evidence="2">3.1.3.48</ecNumber>
    </recommendedName>
</protein>
<keyword evidence="9 12" id="KW-0472">Membrane</keyword>
<keyword evidence="8 12" id="KW-1133">Transmembrane helix</keyword>
<dbReference type="InterPro" id="IPR000387">
    <property type="entry name" value="Tyr_Pase_dom"/>
</dbReference>
<gene>
    <name evidence="16" type="ORF">OS493_021509</name>
</gene>
<keyword evidence="10" id="KW-0325">Glycoprotein</keyword>
<comment type="subcellular location">
    <subcellularLocation>
        <location evidence="1">Membrane</location>
        <topology evidence="1">Single-pass membrane protein</topology>
    </subcellularLocation>
</comment>
<dbReference type="Proteomes" id="UP001163046">
    <property type="component" value="Unassembled WGS sequence"/>
</dbReference>
<evidence type="ECO:0000259" key="15">
    <source>
        <dbReference type="PROSITE" id="PS50853"/>
    </source>
</evidence>
<dbReference type="InterPro" id="IPR036116">
    <property type="entry name" value="FN3_sf"/>
</dbReference>
<evidence type="ECO:0000256" key="1">
    <source>
        <dbReference type="ARBA" id="ARBA00004167"/>
    </source>
</evidence>
<evidence type="ECO:0000259" key="14">
    <source>
        <dbReference type="PROSITE" id="PS50056"/>
    </source>
</evidence>
<dbReference type="PROSITE" id="PS50055">
    <property type="entry name" value="TYR_PHOSPHATASE_PTP"/>
    <property type="match status" value="2"/>
</dbReference>
<comment type="catalytic activity">
    <reaction evidence="11">
        <text>O-phospho-L-tyrosyl-[protein] + H2O = L-tyrosyl-[protein] + phosphate</text>
        <dbReference type="Rhea" id="RHEA:10684"/>
        <dbReference type="Rhea" id="RHEA-COMP:10136"/>
        <dbReference type="Rhea" id="RHEA-COMP:20101"/>
        <dbReference type="ChEBI" id="CHEBI:15377"/>
        <dbReference type="ChEBI" id="CHEBI:43474"/>
        <dbReference type="ChEBI" id="CHEBI:46858"/>
        <dbReference type="ChEBI" id="CHEBI:61978"/>
        <dbReference type="EC" id="3.1.3.48"/>
    </reaction>
</comment>
<evidence type="ECO:0000256" key="12">
    <source>
        <dbReference type="SAM" id="Phobius"/>
    </source>
</evidence>
<dbReference type="PROSITE" id="PS00383">
    <property type="entry name" value="TYR_PHOSPHATASE_1"/>
    <property type="match status" value="2"/>
</dbReference>
<dbReference type="SUPFAM" id="SSF49265">
    <property type="entry name" value="Fibronectin type III"/>
    <property type="match status" value="3"/>
</dbReference>
<feature type="domain" description="Fibronectin type-III" evidence="15">
    <location>
        <begin position="369"/>
        <end position="463"/>
    </location>
</feature>
<dbReference type="SMART" id="SM00194">
    <property type="entry name" value="PTPc"/>
    <property type="match status" value="2"/>
</dbReference>
<dbReference type="PANTHER" id="PTHR46957:SF3">
    <property type="entry name" value="CYTOKINE RECEPTOR"/>
    <property type="match status" value="1"/>
</dbReference>
<evidence type="ECO:0000256" key="3">
    <source>
        <dbReference type="ARBA" id="ARBA00022692"/>
    </source>
</evidence>
<dbReference type="SMART" id="SM00060">
    <property type="entry name" value="FN3"/>
    <property type="match status" value="4"/>
</dbReference>
<dbReference type="PROSITE" id="PS50056">
    <property type="entry name" value="TYR_PHOSPHATASE_2"/>
    <property type="match status" value="2"/>
</dbReference>
<feature type="domain" description="Fibronectin type-III" evidence="15">
    <location>
        <begin position="164"/>
        <end position="261"/>
    </location>
</feature>
<dbReference type="InterPro" id="IPR003961">
    <property type="entry name" value="FN3_dom"/>
</dbReference>
<keyword evidence="7" id="KW-0904">Protein phosphatase</keyword>
<dbReference type="GO" id="GO:0004725">
    <property type="term" value="F:protein tyrosine phosphatase activity"/>
    <property type="evidence" value="ECO:0007669"/>
    <property type="project" value="UniProtKB-EC"/>
</dbReference>
<feature type="domain" description="Tyrosine-protein phosphatase" evidence="13">
    <location>
        <begin position="553"/>
        <end position="811"/>
    </location>
</feature>
<dbReference type="InterPro" id="IPR029021">
    <property type="entry name" value="Prot-tyrosine_phosphatase-like"/>
</dbReference>
<dbReference type="InterPro" id="IPR016130">
    <property type="entry name" value="Tyr_Pase_AS"/>
</dbReference>
<evidence type="ECO:0000259" key="13">
    <source>
        <dbReference type="PROSITE" id="PS50055"/>
    </source>
</evidence>
<feature type="domain" description="Tyrosine-protein phosphatase" evidence="13">
    <location>
        <begin position="843"/>
        <end position="1068"/>
    </location>
</feature>
<accession>A0A9W9YQI3</accession>
<dbReference type="SMART" id="SM00404">
    <property type="entry name" value="PTPc_motif"/>
    <property type="match status" value="2"/>
</dbReference>